<dbReference type="Proteomes" id="UP000008207">
    <property type="component" value="Chromosome"/>
</dbReference>
<organism evidence="1 2">
    <name type="scientific">Methylobacterium nodulans (strain LMG 21967 / CNCM I-2342 / ORS 2060)</name>
    <dbReference type="NCBI Taxonomy" id="460265"/>
    <lineage>
        <taxon>Bacteria</taxon>
        <taxon>Pseudomonadati</taxon>
        <taxon>Pseudomonadota</taxon>
        <taxon>Alphaproteobacteria</taxon>
        <taxon>Hyphomicrobiales</taxon>
        <taxon>Methylobacteriaceae</taxon>
        <taxon>Methylobacterium</taxon>
    </lineage>
</organism>
<dbReference type="KEGG" id="mno:Mnod_5402"/>
<sequence length="295" mass="32317">MTIVACWLDESYSVTSLAALADARASERVGTVWYTHSDNTIKLFSIDVRCFDMDALTPGLGAWMNPYYETTIGLGFAGHCFEALTVIAHIQRAMGALIIADGKKVQPVSDGLVNLAKEIAERYLRDHKFGSMRDLELLLFGWDGPAQPWIAKLVWDRQTKKVVNTVTKPSKPDVVTIGDGAKASKRFGIAARIRKKIARQLERFVSAPLSQQGAFSQAILEIEASRRMEEGVGALVESQFVRSVGGVRQKLQVAWEGGRAVAAFTADDQPHIMDGLPSVRTDTSLGPVPIVTKMK</sequence>
<dbReference type="EMBL" id="CP001349">
    <property type="protein sequence ID" value="ACL60246.1"/>
    <property type="molecule type" value="Genomic_DNA"/>
</dbReference>
<dbReference type="AlphaFoldDB" id="B8IMQ3"/>
<proteinExistence type="predicted"/>
<gene>
    <name evidence="1" type="ordered locus">Mnod_5402</name>
</gene>
<protein>
    <submittedName>
        <fullName evidence="1">Uncharacterized protein</fullName>
    </submittedName>
</protein>
<evidence type="ECO:0000313" key="2">
    <source>
        <dbReference type="Proteomes" id="UP000008207"/>
    </source>
</evidence>
<name>B8IMQ3_METNO</name>
<evidence type="ECO:0000313" key="1">
    <source>
        <dbReference type="EMBL" id="ACL60246.1"/>
    </source>
</evidence>
<keyword evidence="2" id="KW-1185">Reference proteome</keyword>
<dbReference type="HOGENOM" id="CLU_1097025_0_0_5"/>
<accession>B8IMQ3</accession>
<dbReference type="RefSeq" id="WP_015931855.1">
    <property type="nucleotide sequence ID" value="NC_011894.1"/>
</dbReference>
<dbReference type="OrthoDB" id="8446759at2"/>
<reference evidence="1 2" key="1">
    <citation type="submission" date="2009-01" db="EMBL/GenBank/DDBJ databases">
        <title>Complete sequence of chromosome of Methylobacterium nodulans ORS 2060.</title>
        <authorList>
            <consortium name="US DOE Joint Genome Institute"/>
            <person name="Lucas S."/>
            <person name="Copeland A."/>
            <person name="Lapidus A."/>
            <person name="Glavina del Rio T."/>
            <person name="Dalin E."/>
            <person name="Tice H."/>
            <person name="Bruce D."/>
            <person name="Goodwin L."/>
            <person name="Pitluck S."/>
            <person name="Sims D."/>
            <person name="Brettin T."/>
            <person name="Detter J.C."/>
            <person name="Han C."/>
            <person name="Larimer F."/>
            <person name="Land M."/>
            <person name="Hauser L."/>
            <person name="Kyrpides N."/>
            <person name="Ivanova N."/>
            <person name="Marx C.J."/>
            <person name="Richardson P."/>
        </authorList>
    </citation>
    <scope>NUCLEOTIDE SEQUENCE [LARGE SCALE GENOMIC DNA]</scope>
    <source>
        <strain evidence="2">LMG 21967 / CNCM I-2342 / ORS 2060</strain>
    </source>
</reference>